<gene>
    <name evidence="7" type="primary">LOC128199774</name>
</gene>
<evidence type="ECO:0000256" key="3">
    <source>
        <dbReference type="ARBA" id="ARBA00022989"/>
    </source>
</evidence>
<dbReference type="PANTHER" id="PTHR11785">
    <property type="entry name" value="AMINO ACID TRANSPORTER"/>
    <property type="match status" value="1"/>
</dbReference>
<keyword evidence="3 5" id="KW-1133">Transmembrane helix</keyword>
<evidence type="ECO:0000256" key="2">
    <source>
        <dbReference type="ARBA" id="ARBA00022692"/>
    </source>
</evidence>
<evidence type="ECO:0000256" key="5">
    <source>
        <dbReference type="SAM" id="Phobius"/>
    </source>
</evidence>
<dbReference type="Proteomes" id="UP001652582">
    <property type="component" value="Chromosome Z"/>
</dbReference>
<evidence type="ECO:0000256" key="4">
    <source>
        <dbReference type="ARBA" id="ARBA00023136"/>
    </source>
</evidence>
<evidence type="ECO:0000313" key="6">
    <source>
        <dbReference type="Proteomes" id="UP001652582"/>
    </source>
</evidence>
<organism evidence="6 7">
    <name type="scientific">Bicyclus anynana</name>
    <name type="common">Squinting bush brown butterfly</name>
    <dbReference type="NCBI Taxonomy" id="110368"/>
    <lineage>
        <taxon>Eukaryota</taxon>
        <taxon>Metazoa</taxon>
        <taxon>Ecdysozoa</taxon>
        <taxon>Arthropoda</taxon>
        <taxon>Hexapoda</taxon>
        <taxon>Insecta</taxon>
        <taxon>Pterygota</taxon>
        <taxon>Neoptera</taxon>
        <taxon>Endopterygota</taxon>
        <taxon>Lepidoptera</taxon>
        <taxon>Glossata</taxon>
        <taxon>Ditrysia</taxon>
        <taxon>Papilionoidea</taxon>
        <taxon>Nymphalidae</taxon>
        <taxon>Satyrinae</taxon>
        <taxon>Satyrini</taxon>
        <taxon>Mycalesina</taxon>
        <taxon>Bicyclus</taxon>
    </lineage>
</organism>
<reference evidence="7" key="1">
    <citation type="submission" date="2025-08" db="UniProtKB">
        <authorList>
            <consortium name="RefSeq"/>
        </authorList>
    </citation>
    <scope>IDENTIFICATION</scope>
</reference>
<dbReference type="InterPro" id="IPR050598">
    <property type="entry name" value="AminoAcid_Transporter"/>
</dbReference>
<feature type="transmembrane region" description="Helical" evidence="5">
    <location>
        <begin position="234"/>
        <end position="259"/>
    </location>
</feature>
<feature type="transmembrane region" description="Helical" evidence="5">
    <location>
        <begin position="331"/>
        <end position="350"/>
    </location>
</feature>
<keyword evidence="6" id="KW-1185">Reference proteome</keyword>
<keyword evidence="2 5" id="KW-0812">Transmembrane</keyword>
<dbReference type="RefSeq" id="XP_052746904.1">
    <property type="nucleotide sequence ID" value="XM_052890944.1"/>
</dbReference>
<feature type="transmembrane region" description="Helical" evidence="5">
    <location>
        <begin position="44"/>
        <end position="66"/>
    </location>
</feature>
<protein>
    <submittedName>
        <fullName evidence="7">Y+L amino acid transporter 2-like isoform X1</fullName>
    </submittedName>
</protein>
<proteinExistence type="predicted"/>
<dbReference type="Pfam" id="PF13520">
    <property type="entry name" value="AA_permease_2"/>
    <property type="match status" value="1"/>
</dbReference>
<dbReference type="InterPro" id="IPR002293">
    <property type="entry name" value="AA/rel_permease1"/>
</dbReference>
<dbReference type="Gene3D" id="1.20.1740.10">
    <property type="entry name" value="Amino acid/polyamine transporter I"/>
    <property type="match status" value="1"/>
</dbReference>
<name>A0ABM3M775_BICAN</name>
<feature type="transmembrane region" description="Helical" evidence="5">
    <location>
        <begin position="164"/>
        <end position="183"/>
    </location>
</feature>
<accession>A0ABM3M775</accession>
<dbReference type="PIRSF" id="PIRSF006060">
    <property type="entry name" value="AA_transporter"/>
    <property type="match status" value="1"/>
</dbReference>
<sequence>MVEERVKMRKQLGLLEGVAIILGIIFGSGIFISPKEVVEKTGSVWGALVVWAMCGVLATLGALSYAELGTTLAQSGGDYHYINEAYGPLPAFLYLWDANLVFVPSTNAIMALTFANNILQPIFPNCSIDPVCRKLIAAATICLLTFVNAYDVRLTTRAQNVFMFTKLAALLAVVGGGLAWVAAGGVEHFEDGWAGTRTSLSDWSVAFYSGIFSYSGWSYLNFMTEELREPFVNLPRAIYVSLPLVTGAYVLTNAAYLAVLGPARVRASDAIALDFAAAALGALRWAMPALVALAVLGGLSVHVMTSSRMSFAGARNGHLPALLAHVHVGRLSPLPSLVFLMLMSLLMLIPDNLTTLITYCTVVEAFFTTLSCSAVLWLRHKRPDLARPIRVPLWMPALFVSLSALLLLAPAASEPAAVLGGALITLCGVPVYYLLVAAEPALVRRASGECLTLQPAPCWRRARHAVRRARPLPARRRRARARAARVR</sequence>
<comment type="subcellular location">
    <subcellularLocation>
        <location evidence="1">Membrane</location>
        <topology evidence="1">Multi-pass membrane protein</topology>
    </subcellularLocation>
</comment>
<feature type="transmembrane region" description="Helical" evidence="5">
    <location>
        <begin position="416"/>
        <end position="435"/>
    </location>
</feature>
<dbReference type="GeneID" id="128199774"/>
<feature type="transmembrane region" description="Helical" evidence="5">
    <location>
        <begin position="203"/>
        <end position="222"/>
    </location>
</feature>
<evidence type="ECO:0000256" key="1">
    <source>
        <dbReference type="ARBA" id="ARBA00004141"/>
    </source>
</evidence>
<feature type="transmembrane region" description="Helical" evidence="5">
    <location>
        <begin position="12"/>
        <end position="32"/>
    </location>
</feature>
<evidence type="ECO:0000313" key="7">
    <source>
        <dbReference type="RefSeq" id="XP_052746904.1"/>
    </source>
</evidence>
<feature type="transmembrane region" description="Helical" evidence="5">
    <location>
        <begin position="356"/>
        <end position="379"/>
    </location>
</feature>
<feature type="transmembrane region" description="Helical" evidence="5">
    <location>
        <begin position="271"/>
        <end position="299"/>
    </location>
</feature>
<keyword evidence="4 5" id="KW-0472">Membrane</keyword>
<dbReference type="PANTHER" id="PTHR11785:SF535">
    <property type="entry name" value="GH08870P"/>
    <property type="match status" value="1"/>
</dbReference>
<feature type="transmembrane region" description="Helical" evidence="5">
    <location>
        <begin position="391"/>
        <end position="410"/>
    </location>
</feature>